<evidence type="ECO:0008006" key="3">
    <source>
        <dbReference type="Google" id="ProtNLM"/>
    </source>
</evidence>
<evidence type="ECO:0000313" key="1">
    <source>
        <dbReference type="EMBL" id="SNS41739.1"/>
    </source>
</evidence>
<keyword evidence="2" id="KW-1185">Reference proteome</keyword>
<dbReference type="Proteomes" id="UP000198282">
    <property type="component" value="Unassembled WGS sequence"/>
</dbReference>
<dbReference type="SUPFAM" id="SSF56219">
    <property type="entry name" value="DNase I-like"/>
    <property type="match status" value="1"/>
</dbReference>
<protein>
    <recommendedName>
        <fullName evidence="3">Endonuclease/Exonuclease/phosphatase family protein</fullName>
    </recommendedName>
</protein>
<dbReference type="InterPro" id="IPR036691">
    <property type="entry name" value="Endo/exonu/phosph_ase_sf"/>
</dbReference>
<dbReference type="Gene3D" id="3.60.10.10">
    <property type="entry name" value="Endonuclease/exonuclease/phosphatase"/>
    <property type="match status" value="1"/>
</dbReference>
<dbReference type="OrthoDB" id="2340043at2"/>
<dbReference type="EMBL" id="FZOD01000009">
    <property type="protein sequence ID" value="SNS41739.1"/>
    <property type="molecule type" value="Genomic_DNA"/>
</dbReference>
<dbReference type="AlphaFoldDB" id="A0A239EB55"/>
<accession>A0A239EB55</accession>
<sequence length="76" mass="8192">MNDLLGSGYHDAADATGNGLTATWPQQRWESVPGVTIDHVLADSRMAIKAFGVHALPDTDHRPIFAELGLPRFAGH</sequence>
<organism evidence="1 2">
    <name type="scientific">Streptosporangium subroseum</name>
    <dbReference type="NCBI Taxonomy" id="106412"/>
    <lineage>
        <taxon>Bacteria</taxon>
        <taxon>Bacillati</taxon>
        <taxon>Actinomycetota</taxon>
        <taxon>Actinomycetes</taxon>
        <taxon>Streptosporangiales</taxon>
        <taxon>Streptosporangiaceae</taxon>
        <taxon>Streptosporangium</taxon>
    </lineage>
</organism>
<proteinExistence type="predicted"/>
<reference evidence="1 2" key="1">
    <citation type="submission" date="2017-06" db="EMBL/GenBank/DDBJ databases">
        <authorList>
            <person name="Kim H.J."/>
            <person name="Triplett B.A."/>
        </authorList>
    </citation>
    <scope>NUCLEOTIDE SEQUENCE [LARGE SCALE GENOMIC DNA]</scope>
    <source>
        <strain evidence="1 2">CGMCC 4.2132</strain>
    </source>
</reference>
<name>A0A239EB55_9ACTN</name>
<evidence type="ECO:0000313" key="2">
    <source>
        <dbReference type="Proteomes" id="UP000198282"/>
    </source>
</evidence>
<gene>
    <name evidence="1" type="ORF">SAMN05216276_100952</name>
</gene>